<reference evidence="2 3" key="1">
    <citation type="journal article" date="2014" name="Int. J. Syst. Evol. Microbiol.">
        <title>Complete genome sequence of Corynebacterium casei LMG S-19264T (=DSM 44701T), isolated from a smear-ripened cheese.</title>
        <authorList>
            <consortium name="US DOE Joint Genome Institute (JGI-PGF)"/>
            <person name="Walter F."/>
            <person name="Albersmeier A."/>
            <person name="Kalinowski J."/>
            <person name="Ruckert C."/>
        </authorList>
    </citation>
    <scope>NUCLEOTIDE SEQUENCE [LARGE SCALE GENOMIC DNA]</scope>
    <source>
        <strain evidence="2 3">KCTC 12866</strain>
    </source>
</reference>
<dbReference type="InterPro" id="IPR016181">
    <property type="entry name" value="Acyl_CoA_acyltransferase"/>
</dbReference>
<sequence>MHWTIIEASKAADYAAAFELFKEYVASLDFDLGFQNIDHELTILPTMYGPPRGRLFLVKVEEGFVGCAALRQIENETTCELKRMYLRPDFRGLGIGKAFMEKSITVARQLGYTTMKLDTIGYKMPWAVGLYKSYGFRETTAYNHNPHAGVLYFERQLN</sequence>
<organism evidence="2 3">
    <name type="scientific">Persicitalea jodogahamensis</name>
    <dbReference type="NCBI Taxonomy" id="402147"/>
    <lineage>
        <taxon>Bacteria</taxon>
        <taxon>Pseudomonadati</taxon>
        <taxon>Bacteroidota</taxon>
        <taxon>Cytophagia</taxon>
        <taxon>Cytophagales</taxon>
        <taxon>Spirosomataceae</taxon>
        <taxon>Persicitalea</taxon>
    </lineage>
</organism>
<dbReference type="AlphaFoldDB" id="A0A8J3D511"/>
<dbReference type="InterPro" id="IPR000182">
    <property type="entry name" value="GNAT_dom"/>
</dbReference>
<dbReference type="EMBL" id="BMXF01000001">
    <property type="protein sequence ID" value="GHB60812.1"/>
    <property type="molecule type" value="Genomic_DNA"/>
</dbReference>
<dbReference type="Gene3D" id="3.40.630.30">
    <property type="match status" value="1"/>
</dbReference>
<dbReference type="RefSeq" id="WP_189563529.1">
    <property type="nucleotide sequence ID" value="NZ_BMXF01000001.1"/>
</dbReference>
<evidence type="ECO:0000259" key="1">
    <source>
        <dbReference type="PROSITE" id="PS51186"/>
    </source>
</evidence>
<dbReference type="CDD" id="cd04301">
    <property type="entry name" value="NAT_SF"/>
    <property type="match status" value="1"/>
</dbReference>
<dbReference type="SUPFAM" id="SSF55729">
    <property type="entry name" value="Acyl-CoA N-acyltransferases (Nat)"/>
    <property type="match status" value="1"/>
</dbReference>
<keyword evidence="3" id="KW-1185">Reference proteome</keyword>
<accession>A0A8J3D511</accession>
<dbReference type="GO" id="GO:0016747">
    <property type="term" value="F:acyltransferase activity, transferring groups other than amino-acyl groups"/>
    <property type="evidence" value="ECO:0007669"/>
    <property type="project" value="InterPro"/>
</dbReference>
<dbReference type="InterPro" id="IPR052777">
    <property type="entry name" value="Acetyltransferase_Enz"/>
</dbReference>
<gene>
    <name evidence="2" type="ORF">GCM10007390_13170</name>
</gene>
<dbReference type="PANTHER" id="PTHR43305:SF1">
    <property type="entry name" value="FAMILY N-ACETYLTRANSFERASE, PUTATIVE (AFU_ORTHOLOGUE AFUA_2G01380)-RELATED"/>
    <property type="match status" value="1"/>
</dbReference>
<protein>
    <submittedName>
        <fullName evidence="2">N-acetyltransferase</fullName>
    </submittedName>
</protein>
<proteinExistence type="predicted"/>
<feature type="domain" description="N-acetyltransferase" evidence="1">
    <location>
        <begin position="4"/>
        <end position="158"/>
    </location>
</feature>
<dbReference type="PROSITE" id="PS51186">
    <property type="entry name" value="GNAT"/>
    <property type="match status" value="1"/>
</dbReference>
<dbReference type="Proteomes" id="UP000598271">
    <property type="component" value="Unassembled WGS sequence"/>
</dbReference>
<evidence type="ECO:0000313" key="2">
    <source>
        <dbReference type="EMBL" id="GHB60812.1"/>
    </source>
</evidence>
<comment type="caution">
    <text evidence="2">The sequence shown here is derived from an EMBL/GenBank/DDBJ whole genome shotgun (WGS) entry which is preliminary data.</text>
</comment>
<dbReference type="PANTHER" id="PTHR43305">
    <property type="entry name" value="FAMILY N-ACETYLTRANSFERASE, PUTATIVE (AFU_ORTHOLOGUE AFUA_2G01380)-RELATED"/>
    <property type="match status" value="1"/>
</dbReference>
<dbReference type="Pfam" id="PF00583">
    <property type="entry name" value="Acetyltransf_1"/>
    <property type="match status" value="1"/>
</dbReference>
<evidence type="ECO:0000313" key="3">
    <source>
        <dbReference type="Proteomes" id="UP000598271"/>
    </source>
</evidence>
<name>A0A8J3D511_9BACT</name>